<dbReference type="InterPro" id="IPR016167">
    <property type="entry name" value="FAD-bd_PCMH_sub1"/>
</dbReference>
<dbReference type="InterPro" id="IPR036318">
    <property type="entry name" value="FAD-bd_PCMH-like_sf"/>
</dbReference>
<evidence type="ECO:0000256" key="3">
    <source>
        <dbReference type="ARBA" id="ARBA00005466"/>
    </source>
</evidence>
<reference evidence="12" key="3">
    <citation type="submission" date="2023-03" db="UniProtKB">
        <authorList>
            <consortium name="EnsemblPlants"/>
        </authorList>
    </citation>
    <scope>IDENTIFICATION</scope>
    <source>
        <strain evidence="12">cv. Chiifu-401-42</strain>
    </source>
</reference>
<dbReference type="Pfam" id="PF04030">
    <property type="entry name" value="ALO"/>
    <property type="match status" value="1"/>
</dbReference>
<reference evidence="12 13" key="2">
    <citation type="journal article" date="2018" name="Hortic Res">
        <title>Improved Brassica rapa reference genome by single-molecule sequencing and chromosome conformation capture technologies.</title>
        <authorList>
            <person name="Zhang L."/>
            <person name="Cai X."/>
            <person name="Wu J."/>
            <person name="Liu M."/>
            <person name="Grob S."/>
            <person name="Cheng F."/>
            <person name="Liang J."/>
            <person name="Cai C."/>
            <person name="Liu Z."/>
            <person name="Liu B."/>
            <person name="Wang F."/>
            <person name="Li S."/>
            <person name="Liu F."/>
            <person name="Li X."/>
            <person name="Cheng L."/>
            <person name="Yang W."/>
            <person name="Li M.H."/>
            <person name="Grossniklaus U."/>
            <person name="Zheng H."/>
            <person name="Wang X."/>
        </authorList>
    </citation>
    <scope>NUCLEOTIDE SEQUENCE [LARGE SCALE GENOMIC DNA]</scope>
    <source>
        <strain evidence="12 13">cv. Chiifu-401-42</strain>
    </source>
</reference>
<dbReference type="HOGENOM" id="CLU_019762_2_0_1"/>
<dbReference type="InterPro" id="IPR055154">
    <property type="entry name" value="GULLO2-like_C"/>
</dbReference>
<feature type="domain" description="FAD-binding PCMH-type" evidence="11">
    <location>
        <begin position="15"/>
        <end position="197"/>
    </location>
</feature>
<evidence type="ECO:0000256" key="8">
    <source>
        <dbReference type="ARBA" id="ARBA00022827"/>
    </source>
</evidence>
<evidence type="ECO:0000256" key="9">
    <source>
        <dbReference type="ARBA" id="ARBA00023002"/>
    </source>
</evidence>
<dbReference type="eggNOG" id="KOG4730">
    <property type="taxonomic scope" value="Eukaryota"/>
</dbReference>
<dbReference type="Pfam" id="PF22906">
    <property type="entry name" value="GULLO2-like_3rd"/>
    <property type="match status" value="1"/>
</dbReference>
<comment type="cofactor">
    <cofactor evidence="1">
        <name>FAD</name>
        <dbReference type="ChEBI" id="CHEBI:57692"/>
    </cofactor>
</comment>
<dbReference type="InterPro" id="IPR016169">
    <property type="entry name" value="FAD-bd_PCMH_sub2"/>
</dbReference>
<proteinExistence type="inferred from homology"/>
<evidence type="ECO:0000313" key="12">
    <source>
        <dbReference type="EnsemblPlants" id="Bra035623.1-P"/>
    </source>
</evidence>
<evidence type="ECO:0000256" key="2">
    <source>
        <dbReference type="ARBA" id="ARBA00005147"/>
    </source>
</evidence>
<dbReference type="Gramene" id="Bra035623.1">
    <property type="protein sequence ID" value="Bra035623.1-P"/>
    <property type="gene ID" value="Bra035623"/>
</dbReference>
<evidence type="ECO:0000256" key="1">
    <source>
        <dbReference type="ARBA" id="ARBA00001974"/>
    </source>
</evidence>
<dbReference type="Gene3D" id="3.30.70.2520">
    <property type="match status" value="1"/>
</dbReference>
<dbReference type="FunFam" id="3.30.70.2520:FF:000003">
    <property type="entry name" value="L-gulonolactone oxidase 2"/>
    <property type="match status" value="1"/>
</dbReference>
<comment type="similarity">
    <text evidence="3">Belongs to the oxygen-dependent FAD-linked oxidoreductase family.</text>
</comment>
<evidence type="ECO:0000256" key="4">
    <source>
        <dbReference type="ARBA" id="ARBA00013121"/>
    </source>
</evidence>
<dbReference type="OMA" id="YCHPGRC"/>
<comment type="pathway">
    <text evidence="2">Cofactor biosynthesis; L-ascorbate biosynthesis.</text>
</comment>
<dbReference type="InterPro" id="IPR006094">
    <property type="entry name" value="Oxid_FAD_bind_N"/>
</dbReference>
<dbReference type="InterPro" id="IPR016166">
    <property type="entry name" value="FAD-bd_PCMH"/>
</dbReference>
<keyword evidence="5" id="KW-0285">Flavoprotein</keyword>
<reference evidence="12 13" key="1">
    <citation type="journal article" date="2011" name="Nat. Genet.">
        <title>The genome of the mesopolyploid crop species Brassica rapa.</title>
        <authorList>
            <consortium name="Brassica rapa Genome Sequencing Project Consortium"/>
            <person name="Wang X."/>
            <person name="Wang H."/>
            <person name="Wang J."/>
            <person name="Sun R."/>
            <person name="Wu J."/>
            <person name="Liu S."/>
            <person name="Bai Y."/>
            <person name="Mun J.H."/>
            <person name="Bancroft I."/>
            <person name="Cheng F."/>
            <person name="Huang S."/>
            <person name="Li X."/>
            <person name="Hua W."/>
            <person name="Wang J."/>
            <person name="Wang X."/>
            <person name="Freeling M."/>
            <person name="Pires J.C."/>
            <person name="Paterson A.H."/>
            <person name="Chalhoub B."/>
            <person name="Wang B."/>
            <person name="Hayward A."/>
            <person name="Sharpe A.G."/>
            <person name="Park B.S."/>
            <person name="Weisshaar B."/>
            <person name="Liu B."/>
            <person name="Li B."/>
            <person name="Liu B."/>
            <person name="Tong C."/>
            <person name="Song C."/>
            <person name="Duran C."/>
            <person name="Peng C."/>
            <person name="Geng C."/>
            <person name="Koh C."/>
            <person name="Lin C."/>
            <person name="Edwards D."/>
            <person name="Mu D."/>
            <person name="Shen D."/>
            <person name="Soumpourou E."/>
            <person name="Li F."/>
            <person name="Fraser F."/>
            <person name="Conant G."/>
            <person name="Lassalle G."/>
            <person name="King G.J."/>
            <person name="Bonnema G."/>
            <person name="Tang H."/>
            <person name="Wang H."/>
            <person name="Belcram H."/>
            <person name="Zhou H."/>
            <person name="Hirakawa H."/>
            <person name="Abe H."/>
            <person name="Guo H."/>
            <person name="Wang H."/>
            <person name="Jin H."/>
            <person name="Parkin I.A."/>
            <person name="Batley J."/>
            <person name="Kim J.S."/>
            <person name="Just J."/>
            <person name="Li J."/>
            <person name="Xu J."/>
            <person name="Deng J."/>
            <person name="Kim J.A."/>
            <person name="Li J."/>
            <person name="Yu J."/>
            <person name="Meng J."/>
            <person name="Wang J."/>
            <person name="Min J."/>
            <person name="Poulain J."/>
            <person name="Wang J."/>
            <person name="Hatakeyama K."/>
            <person name="Wu K."/>
            <person name="Wang L."/>
            <person name="Fang L."/>
            <person name="Trick M."/>
            <person name="Links M.G."/>
            <person name="Zhao M."/>
            <person name="Jin M."/>
            <person name="Ramchiary N."/>
            <person name="Drou N."/>
            <person name="Berkman P.J."/>
            <person name="Cai Q."/>
            <person name="Huang Q."/>
            <person name="Li R."/>
            <person name="Tabata S."/>
            <person name="Cheng S."/>
            <person name="Zhang S."/>
            <person name="Zhang S."/>
            <person name="Huang S."/>
            <person name="Sato S."/>
            <person name="Sun S."/>
            <person name="Kwon S.J."/>
            <person name="Choi S.R."/>
            <person name="Lee T.H."/>
            <person name="Fan W."/>
            <person name="Zhao X."/>
            <person name="Tan X."/>
            <person name="Xu X."/>
            <person name="Wang Y."/>
            <person name="Qiu Y."/>
            <person name="Yin Y."/>
            <person name="Li Y."/>
            <person name="Du Y."/>
            <person name="Liao Y."/>
            <person name="Lim Y."/>
            <person name="Narusaka Y."/>
            <person name="Wang Y."/>
            <person name="Wang Z."/>
            <person name="Li Z."/>
            <person name="Wang Z."/>
            <person name="Xiong Z."/>
            <person name="Zhang Z."/>
        </authorList>
    </citation>
    <scope>NUCLEOTIDE SEQUENCE [LARGE SCALE GENOMIC DNA]</scope>
    <source>
        <strain evidence="12 13">cv. Chiifu-401-42</strain>
    </source>
</reference>
<dbReference type="GO" id="GO:0019853">
    <property type="term" value="P:L-ascorbic acid biosynthetic process"/>
    <property type="evidence" value="ECO:0007669"/>
    <property type="project" value="UniProtKB-UniPathway"/>
</dbReference>
<dbReference type="SUPFAM" id="SSF56176">
    <property type="entry name" value="FAD-binding/transporter-associated domain-like"/>
    <property type="match status" value="1"/>
</dbReference>
<dbReference type="Gene3D" id="3.30.465.10">
    <property type="match status" value="1"/>
</dbReference>
<dbReference type="Pfam" id="PF01565">
    <property type="entry name" value="FAD_binding_4"/>
    <property type="match status" value="1"/>
</dbReference>
<dbReference type="GO" id="GO:0003885">
    <property type="term" value="F:D-arabinono-1,4-lactone oxidase activity"/>
    <property type="evidence" value="ECO:0007669"/>
    <property type="project" value="InterPro"/>
</dbReference>
<dbReference type="PANTHER" id="PTHR13878:SF169">
    <property type="entry name" value="L-GULONOLACTONE OXIDASE 1-RELATED"/>
    <property type="match status" value="1"/>
</dbReference>
<dbReference type="STRING" id="51351.M4F3H3"/>
<dbReference type="Gene3D" id="3.30.43.10">
    <property type="entry name" value="Uridine Diphospho-n-acetylenolpyruvylglucosamine Reductase, domain 2"/>
    <property type="match status" value="1"/>
</dbReference>
<sequence>MCTVTNSYGAFPDRSICEAAKVEYPKTEAELVSVVAAATRAGQKMRVVTRYSHSIPKLVCTDGKDGILISTKFLNNVVRADREAKTLTVESGVTLRQLIGEAAKLELALPYAPYWWGLTVGGIMGTGAHGSSLWGKGSVVHDYVTEIRIVSPGSVSDGYVKVRVLSESMNPEAFQAAKVSLGVLGVISQVTFVLQPMFKRSLTYVMRKDSDFGDQAVTFGENHEFADFIWLPSQGRVVYRMDDRVPFNTSGDGLFEFFPFRPQLSTALAVNRLVGLIFTGYPVIGSQDRMMSSGSCLDSIQDGLITACPWDPRINGEFFHQTTLSVPLTHVKDFINDIKALVKIEPKSLCVLEGSNGILMRYVTSSPAFLGKEKKALDFDLTYYRSKDDPLTPRLYEDYVEEIEQMALLKYEALPHWGKNRNIAFDGVIRKYKNANAFLKVKERLDPLGLFSTEWTDQILGLKGNVTIVKQGCALEGLCICSEDSHCAPNKGYMCRPGKVYREARVCTRVSA</sequence>
<organism evidence="12 13">
    <name type="scientific">Brassica campestris</name>
    <name type="common">Field mustard</name>
    <dbReference type="NCBI Taxonomy" id="3711"/>
    <lineage>
        <taxon>Eukaryota</taxon>
        <taxon>Viridiplantae</taxon>
        <taxon>Streptophyta</taxon>
        <taxon>Embryophyta</taxon>
        <taxon>Tracheophyta</taxon>
        <taxon>Spermatophyta</taxon>
        <taxon>Magnoliopsida</taxon>
        <taxon>eudicotyledons</taxon>
        <taxon>Gunneridae</taxon>
        <taxon>Pentapetalae</taxon>
        <taxon>rosids</taxon>
        <taxon>malvids</taxon>
        <taxon>Brassicales</taxon>
        <taxon>Brassicaceae</taxon>
        <taxon>Brassiceae</taxon>
        <taxon>Brassica</taxon>
    </lineage>
</organism>
<dbReference type="InterPro" id="IPR050432">
    <property type="entry name" value="FAD-linked_Oxidoreductases_BP"/>
</dbReference>
<dbReference type="NCBIfam" id="TIGR01677">
    <property type="entry name" value="pln_FAD_oxido"/>
    <property type="match status" value="2"/>
</dbReference>
<keyword evidence="9" id="KW-0560">Oxidoreductase</keyword>
<dbReference type="GO" id="GO:0016020">
    <property type="term" value="C:membrane"/>
    <property type="evidence" value="ECO:0007669"/>
    <property type="project" value="InterPro"/>
</dbReference>
<keyword evidence="8" id="KW-0274">FAD</keyword>
<evidence type="ECO:0000256" key="7">
    <source>
        <dbReference type="ARBA" id="ARBA00022729"/>
    </source>
</evidence>
<keyword evidence="13" id="KW-1185">Reference proteome</keyword>
<dbReference type="Proteomes" id="UP000011750">
    <property type="component" value="Chromosome A02"/>
</dbReference>
<accession>M4F3H3</accession>
<dbReference type="GO" id="GO:0050105">
    <property type="term" value="F:L-gulonolactone oxidase activity"/>
    <property type="evidence" value="ECO:0007669"/>
    <property type="project" value="UniProtKB-EC"/>
</dbReference>
<dbReference type="FunFam" id="3.30.465.10:FF:000033">
    <property type="entry name" value="L-gulonolactone oxidase 5"/>
    <property type="match status" value="1"/>
</dbReference>
<protein>
    <recommendedName>
        <fullName evidence="4">L-gulonolactone oxidase</fullName>
        <ecNumber evidence="4">1.1.3.8</ecNumber>
    </recommendedName>
</protein>
<dbReference type="InterPro" id="IPR007173">
    <property type="entry name" value="ALO_C"/>
</dbReference>
<dbReference type="InterPro" id="IPR010030">
    <property type="entry name" value="GULO_Plant"/>
</dbReference>
<dbReference type="EnsemblPlants" id="Bra035623.1">
    <property type="protein sequence ID" value="Bra035623.1-P"/>
    <property type="gene ID" value="Bra035623"/>
</dbReference>
<name>M4F3H3_BRACM</name>
<dbReference type="InParanoid" id="M4F3H3"/>
<evidence type="ECO:0000256" key="5">
    <source>
        <dbReference type="ARBA" id="ARBA00022630"/>
    </source>
</evidence>
<dbReference type="GO" id="GO:0016491">
    <property type="term" value="F:oxidoreductase activity"/>
    <property type="evidence" value="ECO:0000318"/>
    <property type="project" value="GO_Central"/>
</dbReference>
<evidence type="ECO:0000259" key="11">
    <source>
        <dbReference type="PROSITE" id="PS51387"/>
    </source>
</evidence>
<evidence type="ECO:0000256" key="10">
    <source>
        <dbReference type="ARBA" id="ARBA00048083"/>
    </source>
</evidence>
<keyword evidence="7" id="KW-0732">Signal</keyword>
<dbReference type="PROSITE" id="PS51387">
    <property type="entry name" value="FAD_PCMH"/>
    <property type="match status" value="1"/>
</dbReference>
<dbReference type="EC" id="1.1.3.8" evidence="4"/>
<dbReference type="AlphaFoldDB" id="M4F3H3"/>
<dbReference type="GO" id="GO:0071949">
    <property type="term" value="F:FAD binding"/>
    <property type="evidence" value="ECO:0007669"/>
    <property type="project" value="InterPro"/>
</dbReference>
<dbReference type="PANTHER" id="PTHR13878">
    <property type="entry name" value="GULONOLACTONE OXIDASE"/>
    <property type="match status" value="1"/>
</dbReference>
<keyword evidence="6" id="KW-0060">Ascorbate biosynthesis</keyword>
<evidence type="ECO:0000313" key="13">
    <source>
        <dbReference type="Proteomes" id="UP000011750"/>
    </source>
</evidence>
<evidence type="ECO:0000256" key="6">
    <source>
        <dbReference type="ARBA" id="ARBA00022644"/>
    </source>
</evidence>
<comment type="catalytic activity">
    <reaction evidence="10">
        <text>L-gulono-1,4-lactone + O2 = L-ascorbate + H2O2 + H(+)</text>
        <dbReference type="Rhea" id="RHEA:32363"/>
        <dbReference type="ChEBI" id="CHEBI:15378"/>
        <dbReference type="ChEBI" id="CHEBI:15379"/>
        <dbReference type="ChEBI" id="CHEBI:16240"/>
        <dbReference type="ChEBI" id="CHEBI:17587"/>
        <dbReference type="ChEBI" id="CHEBI:38290"/>
        <dbReference type="EC" id="1.1.3.8"/>
    </reaction>
</comment>
<dbReference type="UniPathway" id="UPA00132"/>